<dbReference type="AlphaFoldDB" id="A0A1I4SEC2"/>
<dbReference type="EMBL" id="FOUY01000001">
    <property type="protein sequence ID" value="SFM62812.1"/>
    <property type="molecule type" value="Genomic_DNA"/>
</dbReference>
<dbReference type="Proteomes" id="UP000199614">
    <property type="component" value="Unassembled WGS sequence"/>
</dbReference>
<gene>
    <name evidence="2" type="ORF">SAMN05216207_1001394</name>
</gene>
<feature type="region of interest" description="Disordered" evidence="1">
    <location>
        <begin position="1"/>
        <end position="43"/>
    </location>
</feature>
<dbReference type="OrthoDB" id="3577923at2"/>
<proteinExistence type="predicted"/>
<evidence type="ECO:0000313" key="2">
    <source>
        <dbReference type="EMBL" id="SFM62812.1"/>
    </source>
</evidence>
<reference evidence="2 3" key="1">
    <citation type="submission" date="2016-10" db="EMBL/GenBank/DDBJ databases">
        <authorList>
            <person name="de Groot N.N."/>
        </authorList>
    </citation>
    <scope>NUCLEOTIDE SEQUENCE [LARGE SCALE GENOMIC DNA]</scope>
    <source>
        <strain evidence="2 3">CGMCC 4.1877</strain>
    </source>
</reference>
<protein>
    <submittedName>
        <fullName evidence="2">Uncharacterized protein</fullName>
    </submittedName>
</protein>
<sequence length="116" mass="11655">MSVPPASTRQVPSSSLPEPGAGEPGAGEPGVSEPGVTVTCAQDGHSHVVPPAVLADSLTAGSGQCTAVCGHVVLPASLASPPGDRCLLCAETSGLTRRSARRRTWSGRVRAVRFAS</sequence>
<feature type="compositionally biased region" description="Polar residues" evidence="1">
    <location>
        <begin position="1"/>
        <end position="11"/>
    </location>
</feature>
<dbReference type="RefSeq" id="WP_093336183.1">
    <property type="nucleotide sequence ID" value="NZ_FOUY01000001.1"/>
</dbReference>
<feature type="compositionally biased region" description="Low complexity" evidence="1">
    <location>
        <begin position="12"/>
        <end position="21"/>
    </location>
</feature>
<accession>A0A1I4SEC2</accession>
<evidence type="ECO:0000256" key="1">
    <source>
        <dbReference type="SAM" id="MobiDB-lite"/>
    </source>
</evidence>
<keyword evidence="3" id="KW-1185">Reference proteome</keyword>
<organism evidence="2 3">
    <name type="scientific">Pseudonocardia ammonioxydans</name>
    <dbReference type="NCBI Taxonomy" id="260086"/>
    <lineage>
        <taxon>Bacteria</taxon>
        <taxon>Bacillati</taxon>
        <taxon>Actinomycetota</taxon>
        <taxon>Actinomycetes</taxon>
        <taxon>Pseudonocardiales</taxon>
        <taxon>Pseudonocardiaceae</taxon>
        <taxon>Pseudonocardia</taxon>
    </lineage>
</organism>
<name>A0A1I4SEC2_PSUAM</name>
<evidence type="ECO:0000313" key="3">
    <source>
        <dbReference type="Proteomes" id="UP000199614"/>
    </source>
</evidence>